<protein>
    <submittedName>
        <fullName evidence="2">Uncharacterized protein</fullName>
    </submittedName>
</protein>
<feature type="compositionally biased region" description="Pro residues" evidence="1">
    <location>
        <begin position="14"/>
        <end position="23"/>
    </location>
</feature>
<dbReference type="EMBL" id="JACGWN010000013">
    <property type="protein sequence ID" value="KAL0411595.1"/>
    <property type="molecule type" value="Genomic_DNA"/>
</dbReference>
<evidence type="ECO:0000256" key="1">
    <source>
        <dbReference type="SAM" id="MobiDB-lite"/>
    </source>
</evidence>
<proteinExistence type="predicted"/>
<reference evidence="2" key="2">
    <citation type="journal article" date="2024" name="Plant">
        <title>Genomic evolution and insights into agronomic trait innovations of Sesamum species.</title>
        <authorList>
            <person name="Miao H."/>
            <person name="Wang L."/>
            <person name="Qu L."/>
            <person name="Liu H."/>
            <person name="Sun Y."/>
            <person name="Le M."/>
            <person name="Wang Q."/>
            <person name="Wei S."/>
            <person name="Zheng Y."/>
            <person name="Lin W."/>
            <person name="Duan Y."/>
            <person name="Cao H."/>
            <person name="Xiong S."/>
            <person name="Wang X."/>
            <person name="Wei L."/>
            <person name="Li C."/>
            <person name="Ma Q."/>
            <person name="Ju M."/>
            <person name="Zhao R."/>
            <person name="Li G."/>
            <person name="Mu C."/>
            <person name="Tian Q."/>
            <person name="Mei H."/>
            <person name="Zhang T."/>
            <person name="Gao T."/>
            <person name="Zhang H."/>
        </authorList>
    </citation>
    <scope>NUCLEOTIDE SEQUENCE</scope>
    <source>
        <strain evidence="2">KEN1</strain>
    </source>
</reference>
<name>A0AAW2U2T0_9LAMI</name>
<feature type="region of interest" description="Disordered" evidence="1">
    <location>
        <begin position="1"/>
        <end position="43"/>
    </location>
</feature>
<dbReference type="AlphaFoldDB" id="A0AAW2U2T0"/>
<sequence>MPPAPANEGSAPAPLAPMPPPPRVVGLVVDPPRHSTSSDTSMEELSPALLGAIQQIISAAIREQMVTLAPTRVATPSDVDAPEEEAEGDIPVPAPPVDKR</sequence>
<reference evidence="2" key="1">
    <citation type="submission" date="2020-06" db="EMBL/GenBank/DDBJ databases">
        <authorList>
            <person name="Li T."/>
            <person name="Hu X."/>
            <person name="Zhang T."/>
            <person name="Song X."/>
            <person name="Zhang H."/>
            <person name="Dai N."/>
            <person name="Sheng W."/>
            <person name="Hou X."/>
            <person name="Wei L."/>
        </authorList>
    </citation>
    <scope>NUCLEOTIDE SEQUENCE</scope>
    <source>
        <strain evidence="2">KEN1</strain>
        <tissue evidence="2">Leaf</tissue>
    </source>
</reference>
<evidence type="ECO:0000313" key="2">
    <source>
        <dbReference type="EMBL" id="KAL0411595.1"/>
    </source>
</evidence>
<feature type="region of interest" description="Disordered" evidence="1">
    <location>
        <begin position="74"/>
        <end position="100"/>
    </location>
</feature>
<accession>A0AAW2U2T0</accession>
<comment type="caution">
    <text evidence="2">The sequence shown here is derived from an EMBL/GenBank/DDBJ whole genome shotgun (WGS) entry which is preliminary data.</text>
</comment>
<organism evidence="2">
    <name type="scientific">Sesamum latifolium</name>
    <dbReference type="NCBI Taxonomy" id="2727402"/>
    <lineage>
        <taxon>Eukaryota</taxon>
        <taxon>Viridiplantae</taxon>
        <taxon>Streptophyta</taxon>
        <taxon>Embryophyta</taxon>
        <taxon>Tracheophyta</taxon>
        <taxon>Spermatophyta</taxon>
        <taxon>Magnoliopsida</taxon>
        <taxon>eudicotyledons</taxon>
        <taxon>Gunneridae</taxon>
        <taxon>Pentapetalae</taxon>
        <taxon>asterids</taxon>
        <taxon>lamiids</taxon>
        <taxon>Lamiales</taxon>
        <taxon>Pedaliaceae</taxon>
        <taxon>Sesamum</taxon>
    </lineage>
</organism>
<gene>
    <name evidence="2" type="ORF">Slati_3749200</name>
</gene>